<gene>
    <name evidence="8" type="ORF">Fmac_018448</name>
</gene>
<feature type="region of interest" description="Disordered" evidence="6">
    <location>
        <begin position="27"/>
        <end position="50"/>
    </location>
</feature>
<dbReference type="PRINTS" id="PR00385">
    <property type="entry name" value="P450"/>
</dbReference>
<protein>
    <recommendedName>
        <fullName evidence="10">Cytochrome P450</fullName>
    </recommendedName>
</protein>
<keyword evidence="5" id="KW-0503">Monooxygenase</keyword>
<evidence type="ECO:0000313" key="8">
    <source>
        <dbReference type="EMBL" id="KAL2330867.1"/>
    </source>
</evidence>
<comment type="caution">
    <text evidence="8">The sequence shown here is derived from an EMBL/GenBank/DDBJ whole genome shotgun (WGS) entry which is preliminary data.</text>
</comment>
<evidence type="ECO:0000256" key="1">
    <source>
        <dbReference type="ARBA" id="ARBA00010617"/>
    </source>
</evidence>
<dbReference type="InterPro" id="IPR017972">
    <property type="entry name" value="Cyt_P450_CS"/>
</dbReference>
<dbReference type="Gene3D" id="1.10.630.10">
    <property type="entry name" value="Cytochrome P450"/>
    <property type="match status" value="1"/>
</dbReference>
<evidence type="ECO:0000313" key="9">
    <source>
        <dbReference type="Proteomes" id="UP001603857"/>
    </source>
</evidence>
<dbReference type="AlphaFoldDB" id="A0ABD1M500"/>
<dbReference type="GO" id="GO:0046872">
    <property type="term" value="F:metal ion binding"/>
    <property type="evidence" value="ECO:0007669"/>
    <property type="project" value="UniProtKB-KW"/>
</dbReference>
<dbReference type="Proteomes" id="UP001603857">
    <property type="component" value="Unassembled WGS sequence"/>
</dbReference>
<dbReference type="GO" id="GO:0004497">
    <property type="term" value="F:monooxygenase activity"/>
    <property type="evidence" value="ECO:0007669"/>
    <property type="project" value="UniProtKB-KW"/>
</dbReference>
<dbReference type="PRINTS" id="PR00463">
    <property type="entry name" value="EP450I"/>
</dbReference>
<comment type="similarity">
    <text evidence="1 5">Belongs to the cytochrome P450 family.</text>
</comment>
<keyword evidence="3 4" id="KW-0408">Iron</keyword>
<keyword evidence="7" id="KW-0732">Signal</keyword>
<evidence type="ECO:0000256" key="7">
    <source>
        <dbReference type="SAM" id="SignalP"/>
    </source>
</evidence>
<proteinExistence type="inferred from homology"/>
<evidence type="ECO:0000256" key="6">
    <source>
        <dbReference type="SAM" id="MobiDB-lite"/>
    </source>
</evidence>
<keyword evidence="4 5" id="KW-0349">Heme</keyword>
<dbReference type="SUPFAM" id="SSF48264">
    <property type="entry name" value="Cytochrome P450"/>
    <property type="match status" value="1"/>
</dbReference>
<evidence type="ECO:0000256" key="2">
    <source>
        <dbReference type="ARBA" id="ARBA00022723"/>
    </source>
</evidence>
<organism evidence="8 9">
    <name type="scientific">Flemingia macrophylla</name>
    <dbReference type="NCBI Taxonomy" id="520843"/>
    <lineage>
        <taxon>Eukaryota</taxon>
        <taxon>Viridiplantae</taxon>
        <taxon>Streptophyta</taxon>
        <taxon>Embryophyta</taxon>
        <taxon>Tracheophyta</taxon>
        <taxon>Spermatophyta</taxon>
        <taxon>Magnoliopsida</taxon>
        <taxon>eudicotyledons</taxon>
        <taxon>Gunneridae</taxon>
        <taxon>Pentapetalae</taxon>
        <taxon>rosids</taxon>
        <taxon>fabids</taxon>
        <taxon>Fabales</taxon>
        <taxon>Fabaceae</taxon>
        <taxon>Papilionoideae</taxon>
        <taxon>50 kb inversion clade</taxon>
        <taxon>NPAAA clade</taxon>
        <taxon>indigoferoid/millettioid clade</taxon>
        <taxon>Phaseoleae</taxon>
        <taxon>Flemingia</taxon>
    </lineage>
</organism>
<feature type="compositionally biased region" description="Polar residues" evidence="6">
    <location>
        <begin position="37"/>
        <end position="47"/>
    </location>
</feature>
<feature type="signal peptide" evidence="7">
    <location>
        <begin position="1"/>
        <end position="21"/>
    </location>
</feature>
<reference evidence="8 9" key="1">
    <citation type="submission" date="2024-08" db="EMBL/GenBank/DDBJ databases">
        <title>Insights into the chromosomal genome structure of Flemingia macrophylla.</title>
        <authorList>
            <person name="Ding Y."/>
            <person name="Zhao Y."/>
            <person name="Bi W."/>
            <person name="Wu M."/>
            <person name="Zhao G."/>
            <person name="Gong Y."/>
            <person name="Li W."/>
            <person name="Zhang P."/>
        </authorList>
    </citation>
    <scope>NUCLEOTIDE SEQUENCE [LARGE SCALE GENOMIC DNA]</scope>
    <source>
        <strain evidence="8">DYQJB</strain>
        <tissue evidence="8">Leaf</tissue>
    </source>
</reference>
<dbReference type="CDD" id="cd11072">
    <property type="entry name" value="CYP71-like"/>
    <property type="match status" value="1"/>
</dbReference>
<evidence type="ECO:0000256" key="3">
    <source>
        <dbReference type="ARBA" id="ARBA00023004"/>
    </source>
</evidence>
<dbReference type="PROSITE" id="PS00086">
    <property type="entry name" value="CYTOCHROME_P450"/>
    <property type="match status" value="1"/>
</dbReference>
<dbReference type="PANTHER" id="PTHR47955">
    <property type="entry name" value="CYTOCHROME P450 FAMILY 71 PROTEIN"/>
    <property type="match status" value="1"/>
</dbReference>
<dbReference type="InterPro" id="IPR001128">
    <property type="entry name" value="Cyt_P450"/>
</dbReference>
<dbReference type="EMBL" id="JBGMDY010000006">
    <property type="protein sequence ID" value="KAL2330867.1"/>
    <property type="molecule type" value="Genomic_DNA"/>
</dbReference>
<comment type="cofactor">
    <cofactor evidence="4">
        <name>heme</name>
        <dbReference type="ChEBI" id="CHEBI:30413"/>
    </cofactor>
</comment>
<dbReference type="InterPro" id="IPR002401">
    <property type="entry name" value="Cyt_P450_E_grp-I"/>
</dbReference>
<accession>A0ABD1M500</accession>
<feature type="binding site" description="axial binding residue" evidence="4">
    <location>
        <position position="451"/>
    </location>
    <ligand>
        <name>heme</name>
        <dbReference type="ChEBI" id="CHEBI:30413"/>
    </ligand>
    <ligandPart>
        <name>Fe</name>
        <dbReference type="ChEBI" id="CHEBI:18248"/>
    </ligandPart>
</feature>
<sequence>MKVRCFLAPYYLLLLFSVVDASEPLDEETHDERESHTVQFQKGKNSLPSPPKLPIIGNLHQLGAYPHRTFQSLAQKYGPLLLLHFGSVPVLVISSADAAREVMKTHDRVFADRPSSKMFDIVTCGSKDIVMAPYGEYWRQIRSITVLHLLSAKRVQSFHSVRHEEIEIMMENIRHSCSSNLPLNLSEMLFTVTNNIICRVALGSKYEGEREREFKKLMVELMEVLGNFVIGDYVPWLECFTQVSGLYGRAKRVAKQFEELMDEVIDKHVIRSDNEGHSDFVDALLRIQRTNTVGFPIDRITMKALLQDMFVAGTDTTSTTLEWGMTELLRHPSVMKKLQDESRRVASDRDHITEEDLCHMPHLKAVVKETLRLHTPVPMLVQRRCMQDIKLMDCYIEAGTMVLVNAWAIARDPMCWDEPEEFKPERFLNSSIDVKGNNFELIPFGAGRRGCPGTMFAMVVIELALANLVHRFDWALPDGDNTIDMSETIGLTMHRKTPLTVVATPK</sequence>
<dbReference type="Pfam" id="PF00067">
    <property type="entry name" value="p450"/>
    <property type="match status" value="1"/>
</dbReference>
<feature type="chain" id="PRO_5044821344" description="Cytochrome P450" evidence="7">
    <location>
        <begin position="22"/>
        <end position="506"/>
    </location>
</feature>
<keyword evidence="5" id="KW-0560">Oxidoreductase</keyword>
<keyword evidence="9" id="KW-1185">Reference proteome</keyword>
<evidence type="ECO:0008006" key="10">
    <source>
        <dbReference type="Google" id="ProtNLM"/>
    </source>
</evidence>
<dbReference type="FunFam" id="1.10.630.10:FF:000011">
    <property type="entry name" value="Cytochrome P450 83B1"/>
    <property type="match status" value="1"/>
</dbReference>
<evidence type="ECO:0000256" key="4">
    <source>
        <dbReference type="PIRSR" id="PIRSR602401-1"/>
    </source>
</evidence>
<name>A0ABD1M500_9FABA</name>
<keyword evidence="2 4" id="KW-0479">Metal-binding</keyword>
<evidence type="ECO:0000256" key="5">
    <source>
        <dbReference type="RuleBase" id="RU000461"/>
    </source>
</evidence>
<dbReference type="PANTHER" id="PTHR47955:SF15">
    <property type="entry name" value="CYTOCHROME P450 71A2-LIKE"/>
    <property type="match status" value="1"/>
</dbReference>
<dbReference type="InterPro" id="IPR036396">
    <property type="entry name" value="Cyt_P450_sf"/>
</dbReference>